<dbReference type="EMBL" id="DS990639">
    <property type="protein sequence ID" value="EGC45516.1"/>
    <property type="molecule type" value="Genomic_DNA"/>
</dbReference>
<sequence>MSGRFNTQSSSQCQFPAFVLPPSKVPFSASLPSLPTARRSSTMQPETRAEKGIVGRGILLDFHKWASENHIHADIFEKNFDSAETSQGRVAESQGTEIKFGDILIIRVVSHCAKLKSKMTRIHEGV</sequence>
<dbReference type="Proteomes" id="UP000008142">
    <property type="component" value="Unassembled WGS sequence"/>
</dbReference>
<accession>F0UI60</accession>
<dbReference type="OrthoDB" id="5396at2759"/>
<dbReference type="HOGENOM" id="CLU_1980990_0_0_1"/>
<evidence type="ECO:0000313" key="2">
    <source>
        <dbReference type="Proteomes" id="UP000008142"/>
    </source>
</evidence>
<dbReference type="GO" id="GO:0004061">
    <property type="term" value="F:arylformamidase activity"/>
    <property type="evidence" value="ECO:0007669"/>
    <property type="project" value="InterPro"/>
</dbReference>
<organism evidence="2">
    <name type="scientific">Ajellomyces capsulatus (strain H88)</name>
    <name type="common">Darling's disease fungus</name>
    <name type="synonym">Histoplasma capsulatum</name>
    <dbReference type="NCBI Taxonomy" id="544711"/>
    <lineage>
        <taxon>Eukaryota</taxon>
        <taxon>Fungi</taxon>
        <taxon>Dikarya</taxon>
        <taxon>Ascomycota</taxon>
        <taxon>Pezizomycotina</taxon>
        <taxon>Eurotiomycetes</taxon>
        <taxon>Eurotiomycetidae</taxon>
        <taxon>Onygenales</taxon>
        <taxon>Ajellomycetaceae</taxon>
        <taxon>Histoplasma</taxon>
    </lineage>
</organism>
<dbReference type="AlphaFoldDB" id="F0UI60"/>
<gene>
    <name evidence="1" type="ORF">HCEG_04731</name>
</gene>
<name>F0UI60_AJEC8</name>
<evidence type="ECO:0000313" key="1">
    <source>
        <dbReference type="EMBL" id="EGC45516.1"/>
    </source>
</evidence>
<proteinExistence type="predicted"/>
<dbReference type="Gene3D" id="3.50.30.50">
    <property type="entry name" value="Putative cyclase"/>
    <property type="match status" value="1"/>
</dbReference>
<dbReference type="STRING" id="544711.F0UI60"/>
<protein>
    <submittedName>
        <fullName evidence="1">Uncharacterized protein</fullName>
    </submittedName>
</protein>
<reference evidence="2" key="1">
    <citation type="submission" date="2008-07" db="EMBL/GenBank/DDBJ databases">
        <title>Annotation of Ajellomyces capsulatus strain H88.</title>
        <authorList>
            <person name="Champion M."/>
            <person name="Cuomo C."/>
            <person name="Ma L.-J."/>
            <person name="Henn M.R."/>
            <person name="Sil A."/>
            <person name="Goldman B."/>
            <person name="Young S.K."/>
            <person name="Kodira C.D."/>
            <person name="Zeng Q."/>
            <person name="Koehrsen M."/>
            <person name="Alvarado L."/>
            <person name="Berlin A."/>
            <person name="Borenstein D."/>
            <person name="Chen Z."/>
            <person name="Engels R."/>
            <person name="Freedman E."/>
            <person name="Gellesch M."/>
            <person name="Goldberg J."/>
            <person name="Griggs A."/>
            <person name="Gujja S."/>
            <person name="Heiman D."/>
            <person name="Hepburn T."/>
            <person name="Howarth C."/>
            <person name="Jen D."/>
            <person name="Larson L."/>
            <person name="Lewis B."/>
            <person name="Mehta T."/>
            <person name="Park D."/>
            <person name="Pearson M."/>
            <person name="Roberts A."/>
            <person name="Saif S."/>
            <person name="Shea T."/>
            <person name="Shenoy N."/>
            <person name="Sisk P."/>
            <person name="Stolte C."/>
            <person name="Sykes S."/>
            <person name="Walk T."/>
            <person name="White J."/>
            <person name="Yandava C."/>
            <person name="Klein B."/>
            <person name="McEwen J.G."/>
            <person name="Puccia R."/>
            <person name="Goldman G.H."/>
            <person name="Felipe M.S."/>
            <person name="Nino-Vega G."/>
            <person name="San-Blas G."/>
            <person name="Taylor J."/>
            <person name="Mendoza L."/>
            <person name="Galagan J."/>
            <person name="Nusbaum C."/>
            <person name="Birren B."/>
        </authorList>
    </citation>
    <scope>NUCLEOTIDE SEQUENCE [LARGE SCALE GENOMIC DNA]</scope>
    <source>
        <strain evidence="2">H88</strain>
    </source>
</reference>
<dbReference type="GO" id="GO:0019441">
    <property type="term" value="P:L-tryptophan catabolic process to kynurenine"/>
    <property type="evidence" value="ECO:0007669"/>
    <property type="project" value="InterPro"/>
</dbReference>
<dbReference type="InterPro" id="IPR037175">
    <property type="entry name" value="KFase_sf"/>
</dbReference>